<feature type="region of interest" description="Disordered" evidence="1">
    <location>
        <begin position="333"/>
        <end position="370"/>
    </location>
</feature>
<feature type="region of interest" description="Disordered" evidence="1">
    <location>
        <begin position="59"/>
        <end position="110"/>
    </location>
</feature>
<feature type="compositionally biased region" description="Low complexity" evidence="1">
    <location>
        <begin position="620"/>
        <end position="633"/>
    </location>
</feature>
<feature type="region of interest" description="Disordered" evidence="1">
    <location>
        <begin position="177"/>
        <end position="220"/>
    </location>
</feature>
<feature type="region of interest" description="Disordered" evidence="1">
    <location>
        <begin position="746"/>
        <end position="774"/>
    </location>
</feature>
<feature type="compositionally biased region" description="Polar residues" evidence="1">
    <location>
        <begin position="1"/>
        <end position="34"/>
    </location>
</feature>
<feature type="compositionally biased region" description="Polar residues" evidence="1">
    <location>
        <begin position="588"/>
        <end position="601"/>
    </location>
</feature>
<feature type="compositionally biased region" description="Polar residues" evidence="1">
    <location>
        <begin position="395"/>
        <end position="413"/>
    </location>
</feature>
<feature type="region of interest" description="Disordered" evidence="1">
    <location>
        <begin position="388"/>
        <end position="454"/>
    </location>
</feature>
<keyword evidence="3" id="KW-1185">Reference proteome</keyword>
<feature type="compositionally biased region" description="Low complexity" evidence="1">
    <location>
        <begin position="193"/>
        <end position="207"/>
    </location>
</feature>
<comment type="caution">
    <text evidence="2">The sequence shown here is derived from an EMBL/GenBank/DDBJ whole genome shotgun (WGS) entry which is preliminary data.</text>
</comment>
<feature type="compositionally biased region" description="Low complexity" evidence="1">
    <location>
        <begin position="420"/>
        <end position="434"/>
    </location>
</feature>
<feature type="region of interest" description="Disordered" evidence="1">
    <location>
        <begin position="1"/>
        <end position="45"/>
    </location>
</feature>
<feature type="compositionally biased region" description="Low complexity" evidence="1">
    <location>
        <begin position="522"/>
        <end position="533"/>
    </location>
</feature>
<sequence length="779" mass="82816">MPTTESSPIPSVPSLASITTAATSPSDQQHTPPNTDEGELIEGKPIGWKRVFALGGLSRSSSLNSKHRKSASVGGGTGSGFIKKLSLKRAPTATSATTAATAAAPHTTTSTLTEVPQIHSATQEALHIHSPSPQKRDFGLHIGLPQRAPSHSPYMSAPSTRPPSRSEHLLREALLKDGQTTVTNNNDVRRRTSMSSRAASRATSPAREWGTGTESTPMPMSPHEQVLRARLEHVLGQPMQEGRRSNGVRRYSHSGETHYGVGVASGGIMGWLWPQSEREDLDHEHQEPQSPLTYLPTPQTGSSGATAPPSASSTSGFFDSFSFGGFISRPGSRQSSFNHSYSSPQLLPPPRERSRTEPVMELNDEDEAETDAYEARANSKAMETLVSQYRKHGRSSSMTSASIGRNPDSSPINSHAVGLTRSSSVSTSVGSGRSQQDLSPSPTHRRKTKAPMFTLGLETVRSVADMRALAAAGEGEGEGSLPSSSIPFNPAPIQDQVAGDADGDAMLTPPPTPPGGARHELSSPQTPASSDSSPVRRTTPLPSRIPVPVRKVSVSAAREKTAMNLPVSTTPTRKTAPSTPARERTPVRSLTQTNLASTPTKSHPRIRTLSIQTSGERRVSSSSQSTPCTPQRTKTFPMTANPNPIPRTPQPQRKAFLGVDHEARRPVHPPRQRPVGYAVAPDPTEFRIVDNPAALPDIGTPGGVGDLNCATPGSSNKSRFNIRTASAQCRAQEGYVSFAMVEGLGEPETGADVGEGGSSDGPQEVGGGDVDRKKRWLLF</sequence>
<feature type="region of interest" description="Disordered" evidence="1">
    <location>
        <begin position="279"/>
        <end position="313"/>
    </location>
</feature>
<feature type="compositionally biased region" description="Polar residues" evidence="1">
    <location>
        <begin position="333"/>
        <end position="345"/>
    </location>
</feature>
<proteinExistence type="predicted"/>
<evidence type="ECO:0000256" key="1">
    <source>
        <dbReference type="SAM" id="MobiDB-lite"/>
    </source>
</evidence>
<organism evidence="2 3">
    <name type="scientific">Marasmius tenuissimus</name>
    <dbReference type="NCBI Taxonomy" id="585030"/>
    <lineage>
        <taxon>Eukaryota</taxon>
        <taxon>Fungi</taxon>
        <taxon>Dikarya</taxon>
        <taxon>Basidiomycota</taxon>
        <taxon>Agaricomycotina</taxon>
        <taxon>Agaricomycetes</taxon>
        <taxon>Agaricomycetidae</taxon>
        <taxon>Agaricales</taxon>
        <taxon>Marasmiineae</taxon>
        <taxon>Marasmiaceae</taxon>
        <taxon>Marasmius</taxon>
    </lineage>
</organism>
<gene>
    <name evidence="2" type="ORF">AAF712_009851</name>
</gene>
<reference evidence="2 3" key="1">
    <citation type="submission" date="2024-05" db="EMBL/GenBank/DDBJ databases">
        <title>A draft genome resource for the thread blight pathogen Marasmius tenuissimus strain MS-2.</title>
        <authorList>
            <person name="Yulfo-Soto G.E."/>
            <person name="Baruah I.K."/>
            <person name="Amoako-Attah I."/>
            <person name="Bukari Y."/>
            <person name="Meinhardt L.W."/>
            <person name="Bailey B.A."/>
            <person name="Cohen S.P."/>
        </authorList>
    </citation>
    <scope>NUCLEOTIDE SEQUENCE [LARGE SCALE GENOMIC DNA]</scope>
    <source>
        <strain evidence="2 3">MS-2</strain>
    </source>
</reference>
<feature type="compositionally biased region" description="Low complexity" evidence="1">
    <location>
        <begin position="472"/>
        <end position="485"/>
    </location>
</feature>
<feature type="compositionally biased region" description="Gly residues" evidence="1">
    <location>
        <begin position="753"/>
        <end position="768"/>
    </location>
</feature>
<evidence type="ECO:0000313" key="2">
    <source>
        <dbReference type="EMBL" id="KAL0063249.1"/>
    </source>
</evidence>
<dbReference type="Proteomes" id="UP001437256">
    <property type="component" value="Unassembled WGS sequence"/>
</dbReference>
<feature type="compositionally biased region" description="Low complexity" evidence="1">
    <location>
        <begin position="300"/>
        <end position="313"/>
    </location>
</feature>
<accession>A0ABR2ZQV7</accession>
<evidence type="ECO:0000313" key="3">
    <source>
        <dbReference type="Proteomes" id="UP001437256"/>
    </source>
</evidence>
<feature type="region of interest" description="Disordered" evidence="1">
    <location>
        <begin position="472"/>
        <end position="652"/>
    </location>
</feature>
<feature type="compositionally biased region" description="Polar residues" evidence="1">
    <location>
        <begin position="288"/>
        <end position="299"/>
    </location>
</feature>
<protein>
    <submittedName>
        <fullName evidence="2">Uncharacterized protein</fullName>
    </submittedName>
</protein>
<dbReference type="EMBL" id="JBBXMP010000085">
    <property type="protein sequence ID" value="KAL0063249.1"/>
    <property type="molecule type" value="Genomic_DNA"/>
</dbReference>
<feature type="compositionally biased region" description="Polar residues" evidence="1">
    <location>
        <begin position="566"/>
        <end position="578"/>
    </location>
</feature>
<name>A0ABR2ZQV7_9AGAR</name>
<feature type="compositionally biased region" description="Low complexity" evidence="1">
    <location>
        <begin position="90"/>
        <end position="110"/>
    </location>
</feature>